<dbReference type="SUPFAM" id="SSF56349">
    <property type="entry name" value="DNA breaking-rejoining enzymes"/>
    <property type="match status" value="1"/>
</dbReference>
<keyword evidence="2" id="KW-0229">DNA integration</keyword>
<dbReference type="Pfam" id="PF00589">
    <property type="entry name" value="Phage_integrase"/>
    <property type="match status" value="1"/>
</dbReference>
<dbReference type="RefSeq" id="WP_130967773.1">
    <property type="nucleotide sequence ID" value="NZ_SIXI01000003.1"/>
</dbReference>
<dbReference type="InterPro" id="IPR013762">
    <property type="entry name" value="Integrase-like_cat_sf"/>
</dbReference>
<sequence length="414" mass="45882">MAANIERRGNTWFATLHVPKDVQPILGKSKFFETLKTTDKRIAETRAAPLVAQWKARIAAARGQSDPYIDSALQWKRDHDTNPAPDVVRSFIEDEARKVAQAKGSEAGATFYAIATGAQTPMSTLYTDWAAQLTLAPKTIDQMKKDVKAMVDHFRTIERVTSASVREWIRDLMQDTPTKQGYSASSIKRIVGFCRNFWCYLQEHEKASQDTQPFMVPAAAKKAAAKTTGAKGWIPFLPAEVVKLWREATARDDHELADLIHLGMYTGARIEELCSLKVEHCDDSALHIVDAKTHAGIRTVPIHSAITAKVKALKDASKDGYLISGLTFNKYDDRSNAVGKRFGRLKQALGFPAGKVFHSIRKTVVTQLENAGVSENLAADIVGHEKPRITYGLYSGGHDLATMREALEKLTYPT</sequence>
<evidence type="ECO:0000256" key="4">
    <source>
        <dbReference type="ARBA" id="ARBA00023172"/>
    </source>
</evidence>
<evidence type="ECO:0000256" key="3">
    <source>
        <dbReference type="ARBA" id="ARBA00023125"/>
    </source>
</evidence>
<evidence type="ECO:0008006" key="10">
    <source>
        <dbReference type="Google" id="ProtNLM"/>
    </source>
</evidence>
<dbReference type="PROSITE" id="PS51898">
    <property type="entry name" value="TYR_RECOMBINASE"/>
    <property type="match status" value="1"/>
</dbReference>
<dbReference type="Gene3D" id="1.10.443.10">
    <property type="entry name" value="Intergrase catalytic core"/>
    <property type="match status" value="1"/>
</dbReference>
<dbReference type="Gene3D" id="1.10.150.130">
    <property type="match status" value="1"/>
</dbReference>
<dbReference type="InterPro" id="IPR050090">
    <property type="entry name" value="Tyrosine_recombinase_XerCD"/>
</dbReference>
<evidence type="ECO:0000256" key="2">
    <source>
        <dbReference type="ARBA" id="ARBA00022908"/>
    </source>
</evidence>
<dbReference type="GO" id="GO:0003677">
    <property type="term" value="F:DNA binding"/>
    <property type="evidence" value="ECO:0007669"/>
    <property type="project" value="UniProtKB-UniRule"/>
</dbReference>
<accession>A0A4V2JFP7</accession>
<organism evidence="8 9">
    <name type="scientific">Aquabacterium lacunae</name>
    <dbReference type="NCBI Taxonomy" id="2528630"/>
    <lineage>
        <taxon>Bacteria</taxon>
        <taxon>Pseudomonadati</taxon>
        <taxon>Pseudomonadota</taxon>
        <taxon>Betaproteobacteria</taxon>
        <taxon>Burkholderiales</taxon>
        <taxon>Aquabacterium</taxon>
    </lineage>
</organism>
<evidence type="ECO:0000256" key="5">
    <source>
        <dbReference type="PROSITE-ProRule" id="PRU01248"/>
    </source>
</evidence>
<dbReference type="AlphaFoldDB" id="A0A4V2JFP7"/>
<feature type="domain" description="Tyr recombinase" evidence="6">
    <location>
        <begin position="231"/>
        <end position="408"/>
    </location>
</feature>
<dbReference type="OrthoDB" id="9784724at2"/>
<feature type="domain" description="Core-binding (CB)" evidence="7">
    <location>
        <begin position="120"/>
        <end position="202"/>
    </location>
</feature>
<dbReference type="InterPro" id="IPR044068">
    <property type="entry name" value="CB"/>
</dbReference>
<keyword evidence="4" id="KW-0233">DNA recombination</keyword>
<proteinExistence type="inferred from homology"/>
<dbReference type="InterPro" id="IPR002104">
    <property type="entry name" value="Integrase_catalytic"/>
</dbReference>
<evidence type="ECO:0000259" key="7">
    <source>
        <dbReference type="PROSITE" id="PS51900"/>
    </source>
</evidence>
<evidence type="ECO:0000259" key="6">
    <source>
        <dbReference type="PROSITE" id="PS51898"/>
    </source>
</evidence>
<dbReference type="InterPro" id="IPR046668">
    <property type="entry name" value="DUF6538"/>
</dbReference>
<dbReference type="Pfam" id="PF20172">
    <property type="entry name" value="DUF6538"/>
    <property type="match status" value="1"/>
</dbReference>
<dbReference type="PROSITE" id="PS51900">
    <property type="entry name" value="CB"/>
    <property type="match status" value="1"/>
</dbReference>
<dbReference type="PANTHER" id="PTHR30349">
    <property type="entry name" value="PHAGE INTEGRASE-RELATED"/>
    <property type="match status" value="1"/>
</dbReference>
<dbReference type="EMBL" id="SIXI01000003">
    <property type="protein sequence ID" value="TBO31318.1"/>
    <property type="molecule type" value="Genomic_DNA"/>
</dbReference>
<gene>
    <name evidence="8" type="ORF">EYS42_08715</name>
</gene>
<dbReference type="GO" id="GO:0006310">
    <property type="term" value="P:DNA recombination"/>
    <property type="evidence" value="ECO:0007669"/>
    <property type="project" value="UniProtKB-KW"/>
</dbReference>
<evidence type="ECO:0000313" key="8">
    <source>
        <dbReference type="EMBL" id="TBO31318.1"/>
    </source>
</evidence>
<comment type="caution">
    <text evidence="8">The sequence shown here is derived from an EMBL/GenBank/DDBJ whole genome shotgun (WGS) entry which is preliminary data.</text>
</comment>
<protein>
    <recommendedName>
        <fullName evidence="10">Integrase</fullName>
    </recommendedName>
</protein>
<dbReference type="GO" id="GO:0015074">
    <property type="term" value="P:DNA integration"/>
    <property type="evidence" value="ECO:0007669"/>
    <property type="project" value="UniProtKB-KW"/>
</dbReference>
<comment type="similarity">
    <text evidence="1">Belongs to the 'phage' integrase family.</text>
</comment>
<name>A0A4V2JFP7_9BURK</name>
<keyword evidence="9" id="KW-1185">Reference proteome</keyword>
<reference evidence="8 9" key="1">
    <citation type="submission" date="2019-02" db="EMBL/GenBank/DDBJ databases">
        <title>Aquabacterium sp. strain KMB7.</title>
        <authorList>
            <person name="Chen W.-M."/>
        </authorList>
    </citation>
    <scope>NUCLEOTIDE SEQUENCE [LARGE SCALE GENOMIC DNA]</scope>
    <source>
        <strain evidence="8 9">KMB7</strain>
    </source>
</reference>
<dbReference type="InterPro" id="IPR010998">
    <property type="entry name" value="Integrase_recombinase_N"/>
</dbReference>
<keyword evidence="3 5" id="KW-0238">DNA-binding</keyword>
<dbReference type="PANTHER" id="PTHR30349:SF41">
    <property type="entry name" value="INTEGRASE_RECOMBINASE PROTEIN MJ0367-RELATED"/>
    <property type="match status" value="1"/>
</dbReference>
<dbReference type="Proteomes" id="UP000292120">
    <property type="component" value="Unassembled WGS sequence"/>
</dbReference>
<evidence type="ECO:0000256" key="1">
    <source>
        <dbReference type="ARBA" id="ARBA00008857"/>
    </source>
</evidence>
<evidence type="ECO:0000313" key="9">
    <source>
        <dbReference type="Proteomes" id="UP000292120"/>
    </source>
</evidence>
<dbReference type="InterPro" id="IPR011010">
    <property type="entry name" value="DNA_brk_join_enz"/>
</dbReference>